<comment type="caution">
    <text evidence="11">The sequence shown here is derived from an EMBL/GenBank/DDBJ whole genome shotgun (WGS) entry which is preliminary data.</text>
</comment>
<dbReference type="GO" id="GO:0008270">
    <property type="term" value="F:zinc ion binding"/>
    <property type="evidence" value="ECO:0007669"/>
    <property type="project" value="InterPro"/>
</dbReference>
<dbReference type="GO" id="GO:0004181">
    <property type="term" value="F:metallocarboxypeptidase activity"/>
    <property type="evidence" value="ECO:0007669"/>
    <property type="project" value="InterPro"/>
</dbReference>
<dbReference type="Proteomes" id="UP000823900">
    <property type="component" value="Unassembled WGS sequence"/>
</dbReference>
<dbReference type="PROSITE" id="PS52035">
    <property type="entry name" value="PEPTIDASE_M14"/>
    <property type="match status" value="1"/>
</dbReference>
<proteinExistence type="inferred from homology"/>
<feature type="active site" description="Proton donor/acceptor" evidence="7">
    <location>
        <position position="368"/>
    </location>
</feature>
<comment type="cofactor">
    <cofactor evidence="1">
        <name>Zn(2+)</name>
        <dbReference type="ChEBI" id="CHEBI:29105"/>
    </cofactor>
</comment>
<evidence type="ECO:0000256" key="2">
    <source>
        <dbReference type="ARBA" id="ARBA00005988"/>
    </source>
</evidence>
<feature type="domain" description="Peptidase M14" evidence="10">
    <location>
        <begin position="107"/>
        <end position="399"/>
    </location>
</feature>
<evidence type="ECO:0000256" key="5">
    <source>
        <dbReference type="ARBA" id="ARBA00022833"/>
    </source>
</evidence>
<evidence type="ECO:0000256" key="9">
    <source>
        <dbReference type="SAM" id="SignalP"/>
    </source>
</evidence>
<keyword evidence="4" id="KW-0378">Hydrolase</keyword>
<dbReference type="InterPro" id="IPR000834">
    <property type="entry name" value="Peptidase_M14"/>
</dbReference>
<keyword evidence="5" id="KW-0862">Zinc</keyword>
<dbReference type="AlphaFoldDB" id="A0A9D2HHJ3"/>
<comment type="similarity">
    <text evidence="2 7">Belongs to the peptidase M14 family.</text>
</comment>
<reference evidence="11" key="2">
    <citation type="submission" date="2021-04" db="EMBL/GenBank/DDBJ databases">
        <authorList>
            <person name="Gilroy R."/>
        </authorList>
    </citation>
    <scope>NUCLEOTIDE SEQUENCE</scope>
    <source>
        <strain evidence="11">CHK178-16964</strain>
    </source>
</reference>
<protein>
    <submittedName>
        <fullName evidence="11">Peptidase</fullName>
    </submittedName>
</protein>
<dbReference type="SMART" id="SM00631">
    <property type="entry name" value="Zn_pept"/>
    <property type="match status" value="1"/>
</dbReference>
<keyword evidence="3" id="KW-0645">Protease</keyword>
<feature type="signal peptide" evidence="9">
    <location>
        <begin position="1"/>
        <end position="32"/>
    </location>
</feature>
<sequence length="403" mass="43994">MKRKKGLSGPGMIAAAVLILLLCCGCSAFSHSEGYSASEPAPEKVKDVPSSETPEVSPMSEAPPVSAQKAVPGSGASEEGSSEEEVAEETRETDAEPAPLIVEADPALYTYEDMEQDILSLAHSYDCVTADSLGKTMDGREIYHLLIGREDAPVHILFTASIHAREYITTQLLMKQTDEFLKDRENDYLDEIAIHVVPMINPDGVAISQFGLDGIRTQEAKDYVTGVIMPADGSTGSPSYFTRWKANAHGVDLNRNFDALWEAYAGSGHPSSDHYKGESPGSEPEAAALIRLTEDYSFARTVSYHTQGGVIYWYFGQEGALKEETEQLAKDVSAVTGYYLDSNYQNLDPAGYKDWAISKMGIPSLTVEVGRETSPVPPAQFSEIWEQNRLVWKAVCDNVLSSR</sequence>
<evidence type="ECO:0000259" key="10">
    <source>
        <dbReference type="PROSITE" id="PS52035"/>
    </source>
</evidence>
<organism evidence="11 12">
    <name type="scientific">Candidatus Lachnoclostridium stercoravium</name>
    <dbReference type="NCBI Taxonomy" id="2838633"/>
    <lineage>
        <taxon>Bacteria</taxon>
        <taxon>Bacillati</taxon>
        <taxon>Bacillota</taxon>
        <taxon>Clostridia</taxon>
        <taxon>Lachnospirales</taxon>
        <taxon>Lachnospiraceae</taxon>
    </lineage>
</organism>
<dbReference type="Gene3D" id="3.40.630.10">
    <property type="entry name" value="Zn peptidases"/>
    <property type="match status" value="1"/>
</dbReference>
<accession>A0A9D2HHJ3</accession>
<evidence type="ECO:0000313" key="12">
    <source>
        <dbReference type="Proteomes" id="UP000823900"/>
    </source>
</evidence>
<dbReference type="GO" id="GO:0005615">
    <property type="term" value="C:extracellular space"/>
    <property type="evidence" value="ECO:0007669"/>
    <property type="project" value="TreeGrafter"/>
</dbReference>
<feature type="chain" id="PRO_5039191721" evidence="9">
    <location>
        <begin position="33"/>
        <end position="403"/>
    </location>
</feature>
<feature type="region of interest" description="Disordered" evidence="8">
    <location>
        <begin position="33"/>
        <end position="99"/>
    </location>
</feature>
<keyword evidence="9" id="KW-0732">Signal</keyword>
<gene>
    <name evidence="11" type="ORF">IAA07_02545</name>
</gene>
<evidence type="ECO:0000256" key="4">
    <source>
        <dbReference type="ARBA" id="ARBA00022801"/>
    </source>
</evidence>
<dbReference type="GO" id="GO:0006508">
    <property type="term" value="P:proteolysis"/>
    <property type="evidence" value="ECO:0007669"/>
    <property type="project" value="UniProtKB-KW"/>
</dbReference>
<dbReference type="SUPFAM" id="SSF53187">
    <property type="entry name" value="Zn-dependent exopeptidases"/>
    <property type="match status" value="1"/>
</dbReference>
<evidence type="ECO:0000256" key="6">
    <source>
        <dbReference type="ARBA" id="ARBA00023049"/>
    </source>
</evidence>
<name>A0A9D2HHJ3_9FIRM</name>
<dbReference type="PANTHER" id="PTHR11705:SF143">
    <property type="entry name" value="SLL0236 PROTEIN"/>
    <property type="match status" value="1"/>
</dbReference>
<dbReference type="EMBL" id="DWZA01000022">
    <property type="protein sequence ID" value="HJA70443.1"/>
    <property type="molecule type" value="Genomic_DNA"/>
</dbReference>
<reference evidence="11" key="1">
    <citation type="journal article" date="2021" name="PeerJ">
        <title>Extensive microbial diversity within the chicken gut microbiome revealed by metagenomics and culture.</title>
        <authorList>
            <person name="Gilroy R."/>
            <person name="Ravi A."/>
            <person name="Getino M."/>
            <person name="Pursley I."/>
            <person name="Horton D.L."/>
            <person name="Alikhan N.F."/>
            <person name="Baker D."/>
            <person name="Gharbi K."/>
            <person name="Hall N."/>
            <person name="Watson M."/>
            <person name="Adriaenssens E.M."/>
            <person name="Foster-Nyarko E."/>
            <person name="Jarju S."/>
            <person name="Secka A."/>
            <person name="Antonio M."/>
            <person name="Oren A."/>
            <person name="Chaudhuri R.R."/>
            <person name="La Ragione R."/>
            <person name="Hildebrand F."/>
            <person name="Pallen M.J."/>
        </authorList>
    </citation>
    <scope>NUCLEOTIDE SEQUENCE</scope>
    <source>
        <strain evidence="11">CHK178-16964</strain>
    </source>
</reference>
<dbReference type="Pfam" id="PF00246">
    <property type="entry name" value="Peptidase_M14"/>
    <property type="match status" value="1"/>
</dbReference>
<evidence type="ECO:0000256" key="8">
    <source>
        <dbReference type="SAM" id="MobiDB-lite"/>
    </source>
</evidence>
<dbReference type="PRINTS" id="PR00765">
    <property type="entry name" value="CRBOXYPTASEA"/>
</dbReference>
<evidence type="ECO:0000313" key="11">
    <source>
        <dbReference type="EMBL" id="HJA70443.1"/>
    </source>
</evidence>
<dbReference type="PANTHER" id="PTHR11705">
    <property type="entry name" value="PROTEASE FAMILY M14 CARBOXYPEPTIDASE A,B"/>
    <property type="match status" value="1"/>
</dbReference>
<keyword evidence="6" id="KW-0482">Metalloprotease</keyword>
<evidence type="ECO:0000256" key="7">
    <source>
        <dbReference type="PROSITE-ProRule" id="PRU01379"/>
    </source>
</evidence>
<evidence type="ECO:0000256" key="1">
    <source>
        <dbReference type="ARBA" id="ARBA00001947"/>
    </source>
</evidence>
<evidence type="ECO:0000256" key="3">
    <source>
        <dbReference type="ARBA" id="ARBA00022670"/>
    </source>
</evidence>